<evidence type="ECO:0000313" key="3">
    <source>
        <dbReference type="Proteomes" id="UP000543556"/>
    </source>
</evidence>
<dbReference type="EMBL" id="JAAMFM010000004">
    <property type="protein sequence ID" value="NVM94175.1"/>
    <property type="molecule type" value="Genomic_DNA"/>
</dbReference>
<comment type="caution">
    <text evidence="2">The sequence shown here is derived from an EMBL/GenBank/DDBJ whole genome shotgun (WGS) entry which is preliminary data.</text>
</comment>
<evidence type="ECO:0000313" key="2">
    <source>
        <dbReference type="EMBL" id="NVM94175.1"/>
    </source>
</evidence>
<dbReference type="Proteomes" id="UP000543556">
    <property type="component" value="Unassembled WGS sequence"/>
</dbReference>
<accession>A0A7Y7IEV4</accession>
<name>A0A7Y7IEV4_9MICC</name>
<proteinExistence type="predicted"/>
<reference evidence="2 3" key="1">
    <citation type="submission" date="2020-02" db="EMBL/GenBank/DDBJ databases">
        <title>Genome sequence of strain AETb3-4.</title>
        <authorList>
            <person name="Gao J."/>
            <person name="Zhang X."/>
        </authorList>
    </citation>
    <scope>NUCLEOTIDE SEQUENCE [LARGE SCALE GENOMIC DNA]</scope>
    <source>
        <strain evidence="2 3">AETb3-4</strain>
    </source>
</reference>
<gene>
    <name evidence="2" type="ORF">G6034_04475</name>
</gene>
<feature type="region of interest" description="Disordered" evidence="1">
    <location>
        <begin position="1"/>
        <end position="133"/>
    </location>
</feature>
<evidence type="ECO:0000256" key="1">
    <source>
        <dbReference type="SAM" id="MobiDB-lite"/>
    </source>
</evidence>
<protein>
    <submittedName>
        <fullName evidence="2">Uncharacterized protein</fullName>
    </submittedName>
</protein>
<dbReference type="RefSeq" id="WP_176633906.1">
    <property type="nucleotide sequence ID" value="NZ_JAAMFM010000004.1"/>
</dbReference>
<sequence length="133" mass="13882">MKSADAANASTAWNGDNRPKAWERAGTGYGSPTPEEEMPATSSTNPGSPDPTVRGQQTDSEALDADQSLGGSDGQFRDEKDMADPSIAHLDPAVETPLEAPSTDADLADDNAGPTRPDRESFSSESDEDASGR</sequence>
<organism evidence="2 3">
    <name type="scientific">Arthrobacter wenxiniae</name>
    <dbReference type="NCBI Taxonomy" id="2713570"/>
    <lineage>
        <taxon>Bacteria</taxon>
        <taxon>Bacillati</taxon>
        <taxon>Actinomycetota</taxon>
        <taxon>Actinomycetes</taxon>
        <taxon>Micrococcales</taxon>
        <taxon>Micrococcaceae</taxon>
        <taxon>Arthrobacter</taxon>
    </lineage>
</organism>
<keyword evidence="3" id="KW-1185">Reference proteome</keyword>
<dbReference type="AlphaFoldDB" id="A0A7Y7IEV4"/>